<keyword evidence="4" id="KW-0808">Transferase</keyword>
<dbReference type="Gene3D" id="2.40.50.140">
    <property type="entry name" value="Nucleic acid-binding proteins"/>
    <property type="match status" value="1"/>
</dbReference>
<evidence type="ECO:0000256" key="13">
    <source>
        <dbReference type="ARBA" id="ARBA00022932"/>
    </source>
</evidence>
<dbReference type="Gene3D" id="3.30.1490.70">
    <property type="match status" value="1"/>
</dbReference>
<keyword evidence="5" id="KW-0548">Nucleotidyltransferase</keyword>
<feature type="region of interest" description="Disordered" evidence="23">
    <location>
        <begin position="899"/>
        <end position="918"/>
    </location>
</feature>
<feature type="compositionally biased region" description="Low complexity" evidence="23">
    <location>
        <begin position="498"/>
        <end position="516"/>
    </location>
</feature>
<comment type="cofactor">
    <cofactor evidence="1">
        <name>Mn(2+)</name>
        <dbReference type="ChEBI" id="CHEBI:29035"/>
    </cofactor>
</comment>
<keyword evidence="3" id="KW-0436">Ligase</keyword>
<dbReference type="InterPro" id="IPR012340">
    <property type="entry name" value="NA-bd_OB-fold"/>
</dbReference>
<dbReference type="CDD" id="cd07906">
    <property type="entry name" value="Adenylation_DNA_ligase_LigD_LigC"/>
    <property type="match status" value="1"/>
</dbReference>
<dbReference type="PROSITE" id="PS50160">
    <property type="entry name" value="DNA_LIGASE_A3"/>
    <property type="match status" value="1"/>
</dbReference>
<evidence type="ECO:0000256" key="21">
    <source>
        <dbReference type="ARBA" id="ARBA00049981"/>
    </source>
</evidence>
<dbReference type="Pfam" id="PF13298">
    <property type="entry name" value="LigD_N"/>
    <property type="match status" value="1"/>
</dbReference>
<keyword evidence="7" id="KW-0479">Metal-binding</keyword>
<dbReference type="NCBIfam" id="TIGR02778">
    <property type="entry name" value="ligD_pol"/>
    <property type="match status" value="1"/>
</dbReference>
<keyword evidence="18" id="KW-0511">Multifunctional enzyme</keyword>
<evidence type="ECO:0000256" key="12">
    <source>
        <dbReference type="ARBA" id="ARBA00022840"/>
    </source>
</evidence>
<evidence type="ECO:0000313" key="25">
    <source>
        <dbReference type="EMBL" id="PJI93307.1"/>
    </source>
</evidence>
<organism evidence="25 26">
    <name type="scientific">Luteimicrobium subarcticum</name>
    <dbReference type="NCBI Taxonomy" id="620910"/>
    <lineage>
        <taxon>Bacteria</taxon>
        <taxon>Bacillati</taxon>
        <taxon>Actinomycetota</taxon>
        <taxon>Actinomycetes</taxon>
        <taxon>Micrococcales</taxon>
        <taxon>Luteimicrobium</taxon>
    </lineage>
</organism>
<keyword evidence="8" id="KW-0547">Nucleotide-binding</keyword>
<accession>A0A2M8WQW4</accession>
<dbReference type="InterPro" id="IPR012310">
    <property type="entry name" value="DNA_ligase_ATP-dep_cent"/>
</dbReference>
<dbReference type="RefSeq" id="WP_245859141.1">
    <property type="nucleotide sequence ID" value="NZ_PGTZ01000008.1"/>
</dbReference>
<evidence type="ECO:0000256" key="8">
    <source>
        <dbReference type="ARBA" id="ARBA00022741"/>
    </source>
</evidence>
<dbReference type="EMBL" id="PGTZ01000008">
    <property type="protein sequence ID" value="PJI93307.1"/>
    <property type="molecule type" value="Genomic_DNA"/>
</dbReference>
<dbReference type="NCBIfam" id="TIGR02777">
    <property type="entry name" value="LigD_PE_dom"/>
    <property type="match status" value="1"/>
</dbReference>
<keyword evidence="10" id="KW-0378">Hydrolase</keyword>
<dbReference type="GO" id="GO:0005524">
    <property type="term" value="F:ATP binding"/>
    <property type="evidence" value="ECO:0007669"/>
    <property type="project" value="UniProtKB-KW"/>
</dbReference>
<dbReference type="GO" id="GO:0003887">
    <property type="term" value="F:DNA-directed DNA polymerase activity"/>
    <property type="evidence" value="ECO:0007669"/>
    <property type="project" value="UniProtKB-KW"/>
</dbReference>
<feature type="compositionally biased region" description="Basic and acidic residues" evidence="23">
    <location>
        <begin position="905"/>
        <end position="918"/>
    </location>
</feature>
<dbReference type="Gene3D" id="3.30.470.30">
    <property type="entry name" value="DNA ligase/mRNA capping enzyme"/>
    <property type="match status" value="1"/>
</dbReference>
<dbReference type="GO" id="GO:0003910">
    <property type="term" value="F:DNA ligase (ATP) activity"/>
    <property type="evidence" value="ECO:0007669"/>
    <property type="project" value="UniProtKB-EC"/>
</dbReference>
<comment type="similarity">
    <text evidence="21">In the C-terminal section; belongs to the ATP-dependent DNA ligase family.</text>
</comment>
<dbReference type="PANTHER" id="PTHR42705">
    <property type="entry name" value="BIFUNCTIONAL NON-HOMOLOGOUS END JOINING PROTEIN LIGD"/>
    <property type="match status" value="1"/>
</dbReference>
<evidence type="ECO:0000256" key="19">
    <source>
        <dbReference type="ARBA" id="ARBA00029943"/>
    </source>
</evidence>
<dbReference type="PANTHER" id="PTHR42705:SF2">
    <property type="entry name" value="BIFUNCTIONAL NON-HOMOLOGOUS END JOINING PROTEIN LIGD"/>
    <property type="match status" value="1"/>
</dbReference>
<dbReference type="NCBIfam" id="TIGR02779">
    <property type="entry name" value="NHEJ_ligase_lig"/>
    <property type="match status" value="1"/>
</dbReference>
<evidence type="ECO:0000256" key="4">
    <source>
        <dbReference type="ARBA" id="ARBA00022679"/>
    </source>
</evidence>
<evidence type="ECO:0000256" key="16">
    <source>
        <dbReference type="ARBA" id="ARBA00023204"/>
    </source>
</evidence>
<evidence type="ECO:0000256" key="9">
    <source>
        <dbReference type="ARBA" id="ARBA00022763"/>
    </source>
</evidence>
<evidence type="ECO:0000256" key="15">
    <source>
        <dbReference type="ARBA" id="ARBA00023172"/>
    </source>
</evidence>
<feature type="domain" description="ATP-dependent DNA ligase family profile" evidence="24">
    <location>
        <begin position="704"/>
        <end position="827"/>
    </location>
</feature>
<evidence type="ECO:0000256" key="6">
    <source>
        <dbReference type="ARBA" id="ARBA00022722"/>
    </source>
</evidence>
<evidence type="ECO:0000256" key="23">
    <source>
        <dbReference type="SAM" id="MobiDB-lite"/>
    </source>
</evidence>
<keyword evidence="17" id="KW-0464">Manganese</keyword>
<dbReference type="CDD" id="cd04863">
    <property type="entry name" value="MtLigD_Pol_like"/>
    <property type="match status" value="1"/>
</dbReference>
<comment type="caution">
    <text evidence="25">The sequence shown here is derived from an EMBL/GenBank/DDBJ whole genome shotgun (WGS) entry which is preliminary data.</text>
</comment>
<feature type="compositionally biased region" description="Low complexity" evidence="23">
    <location>
        <begin position="336"/>
        <end position="347"/>
    </location>
</feature>
<dbReference type="NCBIfam" id="NF007210">
    <property type="entry name" value="PRK09632.1"/>
    <property type="match status" value="1"/>
</dbReference>
<evidence type="ECO:0000256" key="14">
    <source>
        <dbReference type="ARBA" id="ARBA00023125"/>
    </source>
</evidence>
<dbReference type="EC" id="6.5.1.1" evidence="2"/>
<protein>
    <recommendedName>
        <fullName evidence="2">DNA ligase (ATP)</fullName>
        <ecNumber evidence="2">6.5.1.1</ecNumber>
    </recommendedName>
    <alternativeName>
        <fullName evidence="19">NHEJ DNA polymerase</fullName>
    </alternativeName>
</protein>
<feature type="compositionally biased region" description="Low complexity" evidence="23">
    <location>
        <begin position="527"/>
        <end position="570"/>
    </location>
</feature>
<keyword evidence="16" id="KW-0234">DNA repair</keyword>
<dbReference type="Proteomes" id="UP000231586">
    <property type="component" value="Unassembled WGS sequence"/>
</dbReference>
<comment type="catalytic activity">
    <reaction evidence="20">
        <text>ATP + (deoxyribonucleotide)n-3'-hydroxyl + 5'-phospho-(deoxyribonucleotide)m = (deoxyribonucleotide)n+m + AMP + diphosphate.</text>
        <dbReference type="EC" id="6.5.1.1"/>
    </reaction>
</comment>
<keyword evidence="13" id="KW-0239">DNA-directed DNA polymerase</keyword>
<gene>
    <name evidence="25" type="ORF">CLV34_1876</name>
</gene>
<keyword evidence="9" id="KW-0227">DNA damage</keyword>
<evidence type="ECO:0000256" key="2">
    <source>
        <dbReference type="ARBA" id="ARBA00012727"/>
    </source>
</evidence>
<dbReference type="Pfam" id="PF04679">
    <property type="entry name" value="DNA_ligase_A_C"/>
    <property type="match status" value="1"/>
</dbReference>
<dbReference type="Pfam" id="PF21686">
    <property type="entry name" value="LigD_Prim-Pol"/>
    <property type="match status" value="1"/>
</dbReference>
<dbReference type="InterPro" id="IPR014144">
    <property type="entry name" value="LigD_PE_domain"/>
</dbReference>
<dbReference type="SUPFAM" id="SSF50249">
    <property type="entry name" value="Nucleic acid-binding proteins"/>
    <property type="match status" value="1"/>
</dbReference>
<dbReference type="InterPro" id="IPR033649">
    <property type="entry name" value="MtLigD_Pol-like"/>
</dbReference>
<feature type="compositionally biased region" description="Gly residues" evidence="23">
    <location>
        <begin position="485"/>
        <end position="497"/>
    </location>
</feature>
<evidence type="ECO:0000313" key="26">
    <source>
        <dbReference type="Proteomes" id="UP000231586"/>
    </source>
</evidence>
<evidence type="ECO:0000256" key="22">
    <source>
        <dbReference type="ARBA" id="ARBA00049990"/>
    </source>
</evidence>
<keyword evidence="12" id="KW-0067">ATP-binding</keyword>
<sequence>MLTSRDHTEQVVTTGGHDIRLTNLDKVLYPATGTTKRDVIEYYAAIAPTMLPHVVGRPVTRKRWPNGVDEQPFFQKNLGAGTPDWVVRHDIEHHHGTNAYPLAQDAATLVWLAQIASLEIHVPQWRFGPRGARKNPDRLVLDLDPGDGAGLPECVEVAHLAREILADMGLDPVPVTSGSKGIHLYAPLDGRQTSAQVTSVAHELARALETDHPDLVVSDMKKALRGGKVLLDWSQNNGNKTTVAPYSLRGRSHPWVAAPRTWRELTGKAAADLRQLDHTAVLARAKRRKDPLADLDAGRVDAAAIPSDDDADHDADRPPERDSLTVYRSKRDPAKTAEPVPAAAPTPGGDDTFVIQEHHARRLHWDFRLERDGVLVSWALPKGEPVDPGRNHLAVQTEDHPFEYGSFEGTITKGEYGAGTVTLWDTGTYETEKWRDDEVIVVLHGEQRGDRRLALIRTKAAEGEGAHGAPTSQWLIHRTKSQDGVSGGSGAGAGGAGEDVSSSGLPSGRSSLAASRQTRPRPDDDSSFPGSSSASPSSSATDSSGGAASGGSRPASSSASPSSSAMASSAEGRDSGRSRRSSGQSSVAASSARRAYSAMLASAGVVGDVTGRGEGEWAFEMKWDGIRTVARVVQEDGRTRVTMTSRNGKDQDVSYPEVVQGLGDAVRADAVVDGEIVALDAQGRPSFGRLQQRMNLADPREIRAAMDRVPVHVFLFDLLEADGEPLVDLPYRERRERLEALVRENDVVKVPPAFDGDFQHAFTTSKRLGLEGVVAKRVTSTYSEGRRSRSWVKLKHARTQEVVVGGWRPGQGNRSGGVGSLLVGVPDADGTLRYVGRVGSGFTEAALRDAGERFARTARKTPPFEDVPAADARDAHWVTPRSVGEVEFAEWTADHRLRQPRWRGWRPDKDPADVREEP</sequence>
<reference evidence="25 26" key="1">
    <citation type="submission" date="2017-11" db="EMBL/GenBank/DDBJ databases">
        <title>Genomic Encyclopedia of Archaeal and Bacterial Type Strains, Phase II (KMG-II): From Individual Species to Whole Genera.</title>
        <authorList>
            <person name="Goeker M."/>
        </authorList>
    </citation>
    <scope>NUCLEOTIDE SEQUENCE [LARGE SCALE GENOMIC DNA]</scope>
    <source>
        <strain evidence="25 26">DSM 22413</strain>
    </source>
</reference>
<evidence type="ECO:0000256" key="17">
    <source>
        <dbReference type="ARBA" id="ARBA00023211"/>
    </source>
</evidence>
<evidence type="ECO:0000256" key="7">
    <source>
        <dbReference type="ARBA" id="ARBA00022723"/>
    </source>
</evidence>
<keyword evidence="6" id="KW-0540">Nuclease</keyword>
<evidence type="ECO:0000256" key="20">
    <source>
        <dbReference type="ARBA" id="ARBA00034003"/>
    </source>
</evidence>
<feature type="compositionally biased region" description="Basic and acidic residues" evidence="23">
    <location>
        <begin position="314"/>
        <end position="335"/>
    </location>
</feature>
<dbReference type="GO" id="GO:0006281">
    <property type="term" value="P:DNA repair"/>
    <property type="evidence" value="ECO:0007669"/>
    <property type="project" value="UniProtKB-KW"/>
</dbReference>
<feature type="region of interest" description="Disordered" evidence="23">
    <location>
        <begin position="481"/>
        <end position="587"/>
    </location>
</feature>
<dbReference type="CDD" id="cd07971">
    <property type="entry name" value="OBF_DNA_ligase_LigD"/>
    <property type="match status" value="1"/>
</dbReference>
<comment type="similarity">
    <text evidence="22">In the N-terminal section; belongs to the LigD polymerase family.</text>
</comment>
<dbReference type="InterPro" id="IPR014145">
    <property type="entry name" value="LigD_pol_dom"/>
</dbReference>
<evidence type="ECO:0000256" key="10">
    <source>
        <dbReference type="ARBA" id="ARBA00022801"/>
    </source>
</evidence>
<keyword evidence="15" id="KW-0233">DNA recombination</keyword>
<proteinExistence type="inferred from homology"/>
<evidence type="ECO:0000256" key="18">
    <source>
        <dbReference type="ARBA" id="ARBA00023268"/>
    </source>
</evidence>
<dbReference type="GO" id="GO:0006310">
    <property type="term" value="P:DNA recombination"/>
    <property type="evidence" value="ECO:0007669"/>
    <property type="project" value="UniProtKB-KW"/>
</dbReference>
<evidence type="ECO:0000256" key="5">
    <source>
        <dbReference type="ARBA" id="ARBA00022695"/>
    </source>
</evidence>
<dbReference type="GO" id="GO:0046872">
    <property type="term" value="F:metal ion binding"/>
    <property type="evidence" value="ECO:0007669"/>
    <property type="project" value="UniProtKB-KW"/>
</dbReference>
<evidence type="ECO:0000259" key="24">
    <source>
        <dbReference type="PROSITE" id="PS50160"/>
    </source>
</evidence>
<dbReference type="GO" id="GO:0003677">
    <property type="term" value="F:DNA binding"/>
    <property type="evidence" value="ECO:0007669"/>
    <property type="project" value="UniProtKB-KW"/>
</dbReference>
<evidence type="ECO:0000256" key="3">
    <source>
        <dbReference type="ARBA" id="ARBA00022598"/>
    </source>
</evidence>
<keyword evidence="11" id="KW-0269">Exonuclease</keyword>
<dbReference type="Pfam" id="PF01068">
    <property type="entry name" value="DNA_ligase_A_M"/>
    <property type="match status" value="1"/>
</dbReference>
<dbReference type="AlphaFoldDB" id="A0A2M8WQW4"/>
<dbReference type="InterPro" id="IPR012309">
    <property type="entry name" value="DNA_ligase_ATP-dep_C"/>
</dbReference>
<dbReference type="InterPro" id="IPR052171">
    <property type="entry name" value="NHEJ_LigD"/>
</dbReference>
<dbReference type="GO" id="GO:0004527">
    <property type="term" value="F:exonuclease activity"/>
    <property type="evidence" value="ECO:0007669"/>
    <property type="project" value="UniProtKB-KW"/>
</dbReference>
<keyword evidence="14" id="KW-0238">DNA-binding</keyword>
<evidence type="ECO:0000256" key="11">
    <source>
        <dbReference type="ARBA" id="ARBA00022839"/>
    </source>
</evidence>
<feature type="region of interest" description="Disordered" evidence="23">
    <location>
        <begin position="300"/>
        <end position="350"/>
    </location>
</feature>
<dbReference type="SUPFAM" id="SSF56091">
    <property type="entry name" value="DNA ligase/mRNA capping enzyme, catalytic domain"/>
    <property type="match status" value="1"/>
</dbReference>
<keyword evidence="26" id="KW-1185">Reference proteome</keyword>
<evidence type="ECO:0000256" key="1">
    <source>
        <dbReference type="ARBA" id="ARBA00001936"/>
    </source>
</evidence>
<dbReference type="InterPro" id="IPR014146">
    <property type="entry name" value="LigD_ligase_dom"/>
</dbReference>
<dbReference type="Gene3D" id="3.90.920.10">
    <property type="entry name" value="DNA primase, PRIM domain"/>
    <property type="match status" value="1"/>
</dbReference>
<name>A0A2M8WQW4_9MICO</name>